<dbReference type="Pfam" id="PF13559">
    <property type="entry name" value="DUF4129"/>
    <property type="match status" value="1"/>
</dbReference>
<dbReference type="InterPro" id="IPR052901">
    <property type="entry name" value="Bact_TGase-like"/>
</dbReference>
<evidence type="ECO:0000256" key="1">
    <source>
        <dbReference type="SAM" id="Phobius"/>
    </source>
</evidence>
<dbReference type="SUPFAM" id="SSF54001">
    <property type="entry name" value="Cysteine proteinases"/>
    <property type="match status" value="1"/>
</dbReference>
<dbReference type="GO" id="GO:0008233">
    <property type="term" value="F:peptidase activity"/>
    <property type="evidence" value="ECO:0007669"/>
    <property type="project" value="UniProtKB-KW"/>
</dbReference>
<proteinExistence type="predicted"/>
<keyword evidence="1" id="KW-0812">Transmembrane</keyword>
<dbReference type="EMBL" id="CADCTO010000568">
    <property type="protein sequence ID" value="CAA9287886.1"/>
    <property type="molecule type" value="Genomic_DNA"/>
</dbReference>
<keyword evidence="1" id="KW-0472">Membrane</keyword>
<evidence type="ECO:0000259" key="2">
    <source>
        <dbReference type="SMART" id="SM00460"/>
    </source>
</evidence>
<reference evidence="3" key="1">
    <citation type="submission" date="2020-02" db="EMBL/GenBank/DDBJ databases">
        <authorList>
            <person name="Meier V. D."/>
        </authorList>
    </citation>
    <scope>NUCLEOTIDE SEQUENCE</scope>
    <source>
        <strain evidence="3">AVDCRST_MAG63</strain>
    </source>
</reference>
<dbReference type="PANTHER" id="PTHR42736">
    <property type="entry name" value="PROTEIN-GLUTAMINE GAMMA-GLUTAMYLTRANSFERASE"/>
    <property type="match status" value="1"/>
</dbReference>
<dbReference type="Pfam" id="PF01841">
    <property type="entry name" value="Transglut_core"/>
    <property type="match status" value="1"/>
</dbReference>
<feature type="transmembrane region" description="Helical" evidence="1">
    <location>
        <begin position="48"/>
        <end position="67"/>
    </location>
</feature>
<keyword evidence="3" id="KW-0645">Protease</keyword>
<keyword evidence="3" id="KW-0378">Hydrolase</keyword>
<dbReference type="AlphaFoldDB" id="A0A6J4JUS0"/>
<dbReference type="InterPro" id="IPR002931">
    <property type="entry name" value="Transglutaminase-like"/>
</dbReference>
<feature type="transmembrane region" description="Helical" evidence="1">
    <location>
        <begin position="135"/>
        <end position="152"/>
    </location>
</feature>
<feature type="transmembrane region" description="Helical" evidence="1">
    <location>
        <begin position="21"/>
        <end position="42"/>
    </location>
</feature>
<name>A0A6J4JUS0_9BACT</name>
<evidence type="ECO:0000313" key="3">
    <source>
        <dbReference type="EMBL" id="CAA9287886.1"/>
    </source>
</evidence>
<dbReference type="InterPro" id="IPR038765">
    <property type="entry name" value="Papain-like_cys_pep_sf"/>
</dbReference>
<dbReference type="InterPro" id="IPR025403">
    <property type="entry name" value="TgpA-like_C"/>
</dbReference>
<feature type="transmembrane region" description="Helical" evidence="1">
    <location>
        <begin position="112"/>
        <end position="130"/>
    </location>
</feature>
<organism evidence="3">
    <name type="scientific">uncultured Armatimonadetes bacterium</name>
    <dbReference type="NCBI Taxonomy" id="157466"/>
    <lineage>
        <taxon>Bacteria</taxon>
        <taxon>Bacillati</taxon>
        <taxon>Armatimonadota</taxon>
        <taxon>environmental samples</taxon>
    </lineage>
</organism>
<feature type="transmembrane region" description="Helical" evidence="1">
    <location>
        <begin position="585"/>
        <end position="603"/>
    </location>
</feature>
<feature type="transmembrane region" description="Helical" evidence="1">
    <location>
        <begin position="76"/>
        <end position="92"/>
    </location>
</feature>
<protein>
    <submittedName>
        <fullName evidence="3">FIG001454: Transglutaminase-like enzymes, putative cysteine proteases</fullName>
    </submittedName>
</protein>
<dbReference type="Gene3D" id="3.10.620.30">
    <property type="match status" value="1"/>
</dbReference>
<feature type="domain" description="Transglutaminase-like" evidence="2">
    <location>
        <begin position="486"/>
        <end position="558"/>
    </location>
</feature>
<gene>
    <name evidence="3" type="ORF">AVDCRST_MAG63-4128</name>
</gene>
<sequence length="725" mass="79116">MSIYSVTTGRPEGAEAAGAGASIPLYVAGLVVLLAGISAVTYEMDEPGFTFFMNTLTTLGVMVSYFLRRLGVPTRWIKVGALGLCVVFLYALRGAGPFGSILPLEAQTNQDMLLACALAVTATFFSFLLLTDDMVVFTCVFTIALIGLTGTVNINNELIACFLVFLGAAIFLLVHQNYLRNRPRQEPLSWRAWLRILRTQVALGLVCGLTAIVIGFLIAIPLQMAGRNLSLAGIIQRLRVSPSAGQGLAPRGGSSLVFDDPQRFEVGLGPVDDDRRVVMIVEGDKSFYWRGRTFEEYTGTGWQSRLSDRRIRRQIEPAETLPNRVRVFRLPRERLPRTAVRRYVHRFLPQGVPSYALYGAAEARVVRAPLERINYRLDNTIGTSLWSTGGDMIEAYEVESEVSEATDAELRRAGQTYPSSIKVDYLLQGVDPANETLVQLAAEATAGFDTPFEKAEAIRRFVAERCTYTLDAPAVPRDQDAAEHFLNVTREGYCDLYATAATVLCRYAGLPARVATGFLPGTASGSNPRQYMLRGIDRHAWAEVYFPGYGWIPFDATTGTNVAQEDVAVPGAPEAGPLERLVSRGPLPLILLAAGILILLYVCKTELWDRWRRGVPASAGRAGEQHAAQIAALYQRSIKGVARRGVARPPTMTPSAYVARVRAYLGDDVADALARLTALAERAFYGPETITESEVREAHRTAAAIRAAVKGAKGGRLGRETAAAR</sequence>
<dbReference type="SMART" id="SM00460">
    <property type="entry name" value="TGc"/>
    <property type="match status" value="1"/>
</dbReference>
<feature type="transmembrane region" description="Helical" evidence="1">
    <location>
        <begin position="158"/>
        <end position="179"/>
    </location>
</feature>
<feature type="transmembrane region" description="Helical" evidence="1">
    <location>
        <begin position="200"/>
        <end position="222"/>
    </location>
</feature>
<dbReference type="GO" id="GO:0006508">
    <property type="term" value="P:proteolysis"/>
    <property type="evidence" value="ECO:0007669"/>
    <property type="project" value="UniProtKB-KW"/>
</dbReference>
<accession>A0A6J4JUS0</accession>
<keyword evidence="1" id="KW-1133">Transmembrane helix</keyword>
<dbReference type="PANTHER" id="PTHR42736:SF1">
    <property type="entry name" value="PROTEIN-GLUTAMINE GAMMA-GLUTAMYLTRANSFERASE"/>
    <property type="match status" value="1"/>
</dbReference>